<dbReference type="Gene3D" id="3.60.21.10">
    <property type="match status" value="1"/>
</dbReference>
<reference evidence="4" key="1">
    <citation type="submission" date="2014-11" db="EMBL/GenBank/DDBJ databases">
        <title>Genome sequencing of Roseivirga sp. D-25.</title>
        <authorList>
            <person name="Selvaratnam C."/>
            <person name="Thevarajoo S."/>
            <person name="Goh K.M."/>
            <person name="Eee R."/>
            <person name="Chan K.-G."/>
            <person name="Chong C.S."/>
        </authorList>
    </citation>
    <scope>NUCLEOTIDE SEQUENCE [LARGE SCALE GENOMIC DNA]</scope>
    <source>
        <strain evidence="4">D-25</strain>
    </source>
</reference>
<evidence type="ECO:0000313" key="4">
    <source>
        <dbReference type="Proteomes" id="UP000036908"/>
    </source>
</evidence>
<evidence type="ECO:0000259" key="2">
    <source>
        <dbReference type="Pfam" id="PF12850"/>
    </source>
</evidence>
<comment type="caution">
    <text evidence="3">The sequence shown here is derived from an EMBL/GenBank/DDBJ whole genome shotgun (WGS) entry which is preliminary data.</text>
</comment>
<dbReference type="OrthoDB" id="9816081at2"/>
<dbReference type="InterPro" id="IPR029052">
    <property type="entry name" value="Metallo-depent_PP-like"/>
</dbReference>
<comment type="similarity">
    <text evidence="1">Belongs to the metallophosphoesterase superfamily. YfcE family.</text>
</comment>
<dbReference type="EMBL" id="JSVA01000017">
    <property type="protein sequence ID" value="KOF01903.1"/>
    <property type="molecule type" value="Genomic_DNA"/>
</dbReference>
<protein>
    <recommendedName>
        <fullName evidence="2">Calcineurin-like phosphoesterase domain-containing protein</fullName>
    </recommendedName>
</protein>
<sequence length="307" mass="35546">MNGKVVDNSRRKFLKNSGLVTLSTFLPLSIYACQPDKTSKIRFGLTTDSHYADRENSGTRCYRDSIAKMNEFVEVMNSEKVDFVAHLGDFKDEDLKQEEADTLRYLETLENAYAKFDGPRFHCVGNHDVDSIRKEQFLSHIENTGIDKSKSYYSFDKEGFHFVVLDANYHADGRDQFYKEGADWQDANIPEVEFNWLKQDLEENDLPTIVFCHHPLYEFNKEGAKFHVNDYQRFQQLFEASGKVLAVFHGHVHAEEHTQINGIHYVTQLGMVDYQGLENNSFAIVEIDDQAIHIKGYKRVSDLTLEF</sequence>
<accession>A0A0L8AHN7</accession>
<name>A0A0L8AHN7_9BACT</name>
<organism evidence="3 4">
    <name type="scientific">Roseivirga seohaensis subsp. aquiponti</name>
    <dbReference type="NCBI Taxonomy" id="1566026"/>
    <lineage>
        <taxon>Bacteria</taxon>
        <taxon>Pseudomonadati</taxon>
        <taxon>Bacteroidota</taxon>
        <taxon>Cytophagia</taxon>
        <taxon>Cytophagales</taxon>
        <taxon>Roseivirgaceae</taxon>
        <taxon>Roseivirga</taxon>
    </lineage>
</organism>
<dbReference type="AlphaFoldDB" id="A0A0L8AHN7"/>
<dbReference type="PANTHER" id="PTHR16509:SF1">
    <property type="entry name" value="MANGANESE-DEPENDENT ADP-RIBOSE_CDP-ALCOHOL DIPHOSPHATASE"/>
    <property type="match status" value="1"/>
</dbReference>
<dbReference type="PANTHER" id="PTHR16509">
    <property type="match status" value="1"/>
</dbReference>
<dbReference type="SUPFAM" id="SSF56300">
    <property type="entry name" value="Metallo-dependent phosphatases"/>
    <property type="match status" value="1"/>
</dbReference>
<dbReference type="InterPro" id="IPR024654">
    <property type="entry name" value="Calcineurin-like_PHP_lpxH"/>
</dbReference>
<gene>
    <name evidence="3" type="ORF">OB69_14265</name>
</gene>
<dbReference type="PATRIC" id="fig|1566026.4.peg.1163"/>
<feature type="domain" description="Calcineurin-like phosphoesterase" evidence="2">
    <location>
        <begin position="42"/>
        <end position="289"/>
    </location>
</feature>
<evidence type="ECO:0000256" key="1">
    <source>
        <dbReference type="ARBA" id="ARBA00008950"/>
    </source>
</evidence>
<proteinExistence type="inferred from homology"/>
<dbReference type="Proteomes" id="UP000036908">
    <property type="component" value="Unassembled WGS sequence"/>
</dbReference>
<dbReference type="RefSeq" id="WP_053224420.1">
    <property type="nucleotide sequence ID" value="NZ_JSVA01000017.1"/>
</dbReference>
<dbReference type="Pfam" id="PF12850">
    <property type="entry name" value="Metallophos_2"/>
    <property type="match status" value="1"/>
</dbReference>
<dbReference type="PROSITE" id="PS51257">
    <property type="entry name" value="PROKAR_LIPOPROTEIN"/>
    <property type="match status" value="1"/>
</dbReference>
<keyword evidence="4" id="KW-1185">Reference proteome</keyword>
<evidence type="ECO:0000313" key="3">
    <source>
        <dbReference type="EMBL" id="KOF01903.1"/>
    </source>
</evidence>